<dbReference type="RefSeq" id="WP_066982041.1">
    <property type="nucleotide sequence ID" value="NZ_LUUI01000101.1"/>
</dbReference>
<evidence type="ECO:0000256" key="1">
    <source>
        <dbReference type="SAM" id="Coils"/>
    </source>
</evidence>
<dbReference type="AlphaFoldDB" id="A0A177NEW8"/>
<feature type="coiled-coil region" evidence="1">
    <location>
        <begin position="39"/>
        <end position="73"/>
    </location>
</feature>
<dbReference type="CDD" id="cd00130">
    <property type="entry name" value="PAS"/>
    <property type="match status" value="1"/>
</dbReference>
<name>A0A177NEW8_9GAMM</name>
<keyword evidence="1" id="KW-0175">Coiled coil</keyword>
<protein>
    <submittedName>
        <fullName evidence="3">Histidine kinase</fullName>
    </submittedName>
</protein>
<dbReference type="Proteomes" id="UP000078476">
    <property type="component" value="Unassembled WGS sequence"/>
</dbReference>
<dbReference type="InterPro" id="IPR000014">
    <property type="entry name" value="PAS"/>
</dbReference>
<dbReference type="STRING" id="980561.A1359_09300"/>
<dbReference type="GO" id="GO:0016301">
    <property type="term" value="F:kinase activity"/>
    <property type="evidence" value="ECO:0007669"/>
    <property type="project" value="UniProtKB-KW"/>
</dbReference>
<keyword evidence="3" id="KW-0808">Transferase</keyword>
<accession>A0A177NEW8</accession>
<keyword evidence="4" id="KW-1185">Reference proteome</keyword>
<proteinExistence type="predicted"/>
<dbReference type="InterPro" id="IPR035965">
    <property type="entry name" value="PAS-like_dom_sf"/>
</dbReference>
<reference evidence="3 4" key="1">
    <citation type="submission" date="2016-03" db="EMBL/GenBank/DDBJ databases">
        <authorList>
            <person name="Ploux O."/>
        </authorList>
    </citation>
    <scope>NUCLEOTIDE SEQUENCE [LARGE SCALE GENOMIC DNA]</scope>
    <source>
        <strain evidence="3 4">R-45370</strain>
    </source>
</reference>
<dbReference type="OrthoDB" id="6366277at2"/>
<dbReference type="SUPFAM" id="SSF55785">
    <property type="entry name" value="PYP-like sensor domain (PAS domain)"/>
    <property type="match status" value="1"/>
</dbReference>
<organism evidence="3 4">
    <name type="scientific">Methylomonas lenta</name>
    <dbReference type="NCBI Taxonomy" id="980561"/>
    <lineage>
        <taxon>Bacteria</taxon>
        <taxon>Pseudomonadati</taxon>
        <taxon>Pseudomonadota</taxon>
        <taxon>Gammaproteobacteria</taxon>
        <taxon>Methylococcales</taxon>
        <taxon>Methylococcaceae</taxon>
        <taxon>Methylomonas</taxon>
    </lineage>
</organism>
<feature type="domain" description="PAS" evidence="2">
    <location>
        <begin position="78"/>
        <end position="181"/>
    </location>
</feature>
<gene>
    <name evidence="3" type="ORF">A1359_09300</name>
</gene>
<evidence type="ECO:0000259" key="2">
    <source>
        <dbReference type="Pfam" id="PF13426"/>
    </source>
</evidence>
<dbReference type="Pfam" id="PF13426">
    <property type="entry name" value="PAS_9"/>
    <property type="match status" value="1"/>
</dbReference>
<dbReference type="Gene3D" id="3.30.450.20">
    <property type="entry name" value="PAS domain"/>
    <property type="match status" value="1"/>
</dbReference>
<evidence type="ECO:0000313" key="3">
    <source>
        <dbReference type="EMBL" id="OAI15600.1"/>
    </source>
</evidence>
<dbReference type="EMBL" id="LUUI01000101">
    <property type="protein sequence ID" value="OAI15600.1"/>
    <property type="molecule type" value="Genomic_DNA"/>
</dbReference>
<comment type="caution">
    <text evidence="3">The sequence shown here is derived from an EMBL/GenBank/DDBJ whole genome shotgun (WGS) entry which is preliminary data.</text>
</comment>
<evidence type="ECO:0000313" key="4">
    <source>
        <dbReference type="Proteomes" id="UP000078476"/>
    </source>
</evidence>
<sequence length="187" mass="21587">MKKKWDGIERRQSLRAQAEALVASLSPQETTAKHTEVLLHELLVHKVELEMQNEELRNTHIALEEALERYTDLYEFAPVGYISIDQDDNISEINLAGTTLLGVDRSKLTYSRFSKHIAPQDSDNWYRLFRKMMSSATPEKQTFCIQMQRGDGAMFYAHLDCLRRELANSRSVLRVAFTDISHNKLAE</sequence>
<keyword evidence="3" id="KW-0418">Kinase</keyword>
<dbReference type="NCBIfam" id="TIGR00229">
    <property type="entry name" value="sensory_box"/>
    <property type="match status" value="1"/>
</dbReference>